<gene>
    <name evidence="2" type="ORF">M136_2373</name>
</gene>
<evidence type="ECO:0000313" key="3">
    <source>
        <dbReference type="Proteomes" id="UP000022082"/>
    </source>
</evidence>
<sequence length="74" mass="8235">MNDRFARQKGGVIQGSQKDNASVEERDRVLVIVDDHAATPAPGFRWPAGRYIVHAFIESHQFPAGLDGRHDIIP</sequence>
<name>A0A015Y8Y9_BACFG</name>
<organism evidence="2 3">
    <name type="scientific">Bacteroides fragilis str. S36L11</name>
    <dbReference type="NCBI Taxonomy" id="1339327"/>
    <lineage>
        <taxon>Bacteria</taxon>
        <taxon>Pseudomonadati</taxon>
        <taxon>Bacteroidota</taxon>
        <taxon>Bacteroidia</taxon>
        <taxon>Bacteroidales</taxon>
        <taxon>Bacteroidaceae</taxon>
        <taxon>Bacteroides</taxon>
    </lineage>
</organism>
<feature type="region of interest" description="Disordered" evidence="1">
    <location>
        <begin position="1"/>
        <end position="25"/>
    </location>
</feature>
<proteinExistence type="predicted"/>
<dbReference type="EMBL" id="JGDJ01000213">
    <property type="protein sequence ID" value="EXZ28442.1"/>
    <property type="molecule type" value="Genomic_DNA"/>
</dbReference>
<reference evidence="2 3" key="1">
    <citation type="submission" date="2014-02" db="EMBL/GenBank/DDBJ databases">
        <authorList>
            <person name="Sears C."/>
            <person name="Carroll K."/>
            <person name="Sack B.R."/>
            <person name="Qadri F."/>
            <person name="Myers L.L."/>
            <person name="Chung G.-T."/>
            <person name="Escheverria P."/>
            <person name="Fraser C.M."/>
            <person name="Sadzewicz L."/>
            <person name="Shefchek K.A."/>
            <person name="Tallon L."/>
            <person name="Das S.P."/>
            <person name="Daugherty S."/>
            <person name="Mongodin E.F."/>
        </authorList>
    </citation>
    <scope>NUCLEOTIDE SEQUENCE [LARGE SCALE GENOMIC DNA]</scope>
    <source>
        <strain evidence="2 3">S36L11</strain>
    </source>
</reference>
<dbReference type="AlphaFoldDB" id="A0A015Y8Y9"/>
<comment type="caution">
    <text evidence="2">The sequence shown here is derived from an EMBL/GenBank/DDBJ whole genome shotgun (WGS) entry which is preliminary data.</text>
</comment>
<evidence type="ECO:0000256" key="1">
    <source>
        <dbReference type="SAM" id="MobiDB-lite"/>
    </source>
</evidence>
<evidence type="ECO:0000313" key="2">
    <source>
        <dbReference type="EMBL" id="EXZ28442.1"/>
    </source>
</evidence>
<accession>A0A015Y8Y9</accession>
<dbReference type="Proteomes" id="UP000022082">
    <property type="component" value="Unassembled WGS sequence"/>
</dbReference>
<protein>
    <submittedName>
        <fullName evidence="2">Uncharacterized protein</fullName>
    </submittedName>
</protein>